<feature type="compositionally biased region" description="Basic residues" evidence="1">
    <location>
        <begin position="98"/>
        <end position="111"/>
    </location>
</feature>
<evidence type="ECO:0000256" key="1">
    <source>
        <dbReference type="SAM" id="MobiDB-lite"/>
    </source>
</evidence>
<reference evidence="2 3" key="1">
    <citation type="submission" date="2017-12" db="EMBL/GenBank/DDBJ databases">
        <title>Comparative genomics of Botrytis spp.</title>
        <authorList>
            <person name="Valero-Jimenez C.A."/>
            <person name="Tapia P."/>
            <person name="Veloso J."/>
            <person name="Silva-Moreno E."/>
            <person name="Staats M."/>
            <person name="Valdes J.H."/>
            <person name="Van Kan J.A.L."/>
        </authorList>
    </citation>
    <scope>NUCLEOTIDE SEQUENCE [LARGE SCALE GENOMIC DNA]</scope>
    <source>
        <strain evidence="2 3">MUCL435</strain>
    </source>
</reference>
<proteinExistence type="predicted"/>
<feature type="region of interest" description="Disordered" evidence="1">
    <location>
        <begin position="80"/>
        <end position="111"/>
    </location>
</feature>
<dbReference type="AlphaFoldDB" id="A0A4S8QQF7"/>
<accession>A0A4S8QQF7</accession>
<keyword evidence="3" id="KW-1185">Reference proteome</keyword>
<protein>
    <submittedName>
        <fullName evidence="2">Uncharacterized protein</fullName>
    </submittedName>
</protein>
<organism evidence="2 3">
    <name type="scientific">Botrytis galanthina</name>
    <dbReference type="NCBI Taxonomy" id="278940"/>
    <lineage>
        <taxon>Eukaryota</taxon>
        <taxon>Fungi</taxon>
        <taxon>Dikarya</taxon>
        <taxon>Ascomycota</taxon>
        <taxon>Pezizomycotina</taxon>
        <taxon>Leotiomycetes</taxon>
        <taxon>Helotiales</taxon>
        <taxon>Sclerotiniaceae</taxon>
        <taxon>Botrytis</taxon>
    </lineage>
</organism>
<dbReference type="EMBL" id="PQXL01000314">
    <property type="protein sequence ID" value="THV47377.1"/>
    <property type="molecule type" value="Genomic_DNA"/>
</dbReference>
<evidence type="ECO:0000313" key="2">
    <source>
        <dbReference type="EMBL" id="THV47377.1"/>
    </source>
</evidence>
<comment type="caution">
    <text evidence="2">The sequence shown here is derived from an EMBL/GenBank/DDBJ whole genome shotgun (WGS) entry which is preliminary data.</text>
</comment>
<evidence type="ECO:0000313" key="3">
    <source>
        <dbReference type="Proteomes" id="UP000308671"/>
    </source>
</evidence>
<dbReference type="Proteomes" id="UP000308671">
    <property type="component" value="Unassembled WGS sequence"/>
</dbReference>
<name>A0A4S8QQF7_9HELO</name>
<gene>
    <name evidence="2" type="ORF">BGAL_0314g00080</name>
</gene>
<sequence>MRQSESHTYREMRARSINISFGQLSSKLSSALTRTRNSHTDISYSFLFYSVPFHETEVERRASKPNIYLQLYKPKNLSFNTSSNINKVMHYHDQEKKRKEKKEKRKLQQHT</sequence>